<comment type="caution">
    <text evidence="1">The sequence shown here is derived from an EMBL/GenBank/DDBJ whole genome shotgun (WGS) entry which is preliminary data.</text>
</comment>
<evidence type="ECO:0008006" key="3">
    <source>
        <dbReference type="Google" id="ProtNLM"/>
    </source>
</evidence>
<dbReference type="AlphaFoldDB" id="A0A9E2S5L5"/>
<organism evidence="1 2">
    <name type="scientific">Pinibacter aurantiacus</name>
    <dbReference type="NCBI Taxonomy" id="2851599"/>
    <lineage>
        <taxon>Bacteria</taxon>
        <taxon>Pseudomonadati</taxon>
        <taxon>Bacteroidota</taxon>
        <taxon>Chitinophagia</taxon>
        <taxon>Chitinophagales</taxon>
        <taxon>Chitinophagaceae</taxon>
        <taxon>Pinibacter</taxon>
    </lineage>
</organism>
<name>A0A9E2S5L5_9BACT</name>
<protein>
    <recommendedName>
        <fullName evidence="3">3-oxoacyl-ACP synthase</fullName>
    </recommendedName>
</protein>
<keyword evidence="2" id="KW-1185">Reference proteome</keyword>
<dbReference type="Proteomes" id="UP000812270">
    <property type="component" value="Unassembled WGS sequence"/>
</dbReference>
<gene>
    <name evidence="1" type="ORF">KTO63_03360</name>
</gene>
<sequence length="221" mass="24647">MTHSVNIATDPLSSGEGRGEVFITGYSIISNGGVEKDGHLVWKEPSAQHTDNFLVSAYRQMGLSYPKFFKMDNLSKLGLLASENLLSGTDLKGKYKPDEISVVFANASSSLDADQKYFDTIKDIASPALFVYTLPNIVIGEICIKNGFKGENAFFVFDKFEAKFLHQYVQTLMQQNTNKACIFGWLELIGDSYEAALFLLEKEAADKTNPFTLENIYKLYS</sequence>
<dbReference type="EMBL" id="JAHSPG010000002">
    <property type="protein sequence ID" value="MBV4356171.1"/>
    <property type="molecule type" value="Genomic_DNA"/>
</dbReference>
<proteinExistence type="predicted"/>
<evidence type="ECO:0000313" key="2">
    <source>
        <dbReference type="Proteomes" id="UP000812270"/>
    </source>
</evidence>
<dbReference type="RefSeq" id="WP_217789734.1">
    <property type="nucleotide sequence ID" value="NZ_JAHSPG010000002.1"/>
</dbReference>
<reference evidence="1" key="1">
    <citation type="submission" date="2021-06" db="EMBL/GenBank/DDBJ databases">
        <authorList>
            <person name="Huq M.A."/>
        </authorList>
    </citation>
    <scope>NUCLEOTIDE SEQUENCE</scope>
    <source>
        <strain evidence="1">MAH-26</strain>
    </source>
</reference>
<evidence type="ECO:0000313" key="1">
    <source>
        <dbReference type="EMBL" id="MBV4356171.1"/>
    </source>
</evidence>
<accession>A0A9E2S5L5</accession>